<organism evidence="1 2">
    <name type="scientific">Salarchaeum japonicum</name>
    <dbReference type="NCBI Taxonomy" id="555573"/>
    <lineage>
        <taxon>Archaea</taxon>
        <taxon>Methanobacteriati</taxon>
        <taxon>Methanobacteriota</taxon>
        <taxon>Stenosarchaea group</taxon>
        <taxon>Halobacteria</taxon>
        <taxon>Halobacteriales</taxon>
        <taxon>Halobacteriaceae</taxon>
    </lineage>
</organism>
<dbReference type="RefSeq" id="WP_227260948.1">
    <property type="nucleotide sequence ID" value="NZ_BAAADU010000002.1"/>
</dbReference>
<evidence type="ECO:0000313" key="2">
    <source>
        <dbReference type="Proteomes" id="UP001500194"/>
    </source>
</evidence>
<dbReference type="GeneID" id="68573963"/>
<accession>A0AAV3T0J5</accession>
<dbReference type="AlphaFoldDB" id="A0AAV3T0J5"/>
<dbReference type="Proteomes" id="UP001500194">
    <property type="component" value="Unassembled WGS sequence"/>
</dbReference>
<reference evidence="1 2" key="1">
    <citation type="journal article" date="2019" name="Int. J. Syst. Evol. Microbiol.">
        <title>The Global Catalogue of Microorganisms (GCM) 10K type strain sequencing project: providing services to taxonomists for standard genome sequencing and annotation.</title>
        <authorList>
            <consortium name="The Broad Institute Genomics Platform"/>
            <consortium name="The Broad Institute Genome Sequencing Center for Infectious Disease"/>
            <person name="Wu L."/>
            <person name="Ma J."/>
        </authorList>
    </citation>
    <scope>NUCLEOTIDE SEQUENCE [LARGE SCALE GENOMIC DNA]</scope>
    <source>
        <strain evidence="1 2">JCM 16327</strain>
    </source>
</reference>
<keyword evidence="2" id="KW-1185">Reference proteome</keyword>
<dbReference type="EMBL" id="BAAADU010000002">
    <property type="protein sequence ID" value="GAA0651866.1"/>
    <property type="molecule type" value="Genomic_DNA"/>
</dbReference>
<sequence>MTGREQATLATFAGPSLDELTEAERDAYQAIRQGDSGVREYARRTDRAPGTVGNLLARADAKLGGS</sequence>
<comment type="caution">
    <text evidence="1">The sequence shown here is derived from an EMBL/GenBank/DDBJ whole genome shotgun (WGS) entry which is preliminary data.</text>
</comment>
<evidence type="ECO:0000313" key="1">
    <source>
        <dbReference type="EMBL" id="GAA0651866.1"/>
    </source>
</evidence>
<protein>
    <submittedName>
        <fullName evidence="1">Uncharacterized protein</fullName>
    </submittedName>
</protein>
<name>A0AAV3T0J5_9EURY</name>
<gene>
    <name evidence="1" type="ORF">GCM10009019_13630</name>
</gene>
<proteinExistence type="predicted"/>